<accession>A0A6V4R855</accession>
<dbReference type="AlphaFoldDB" id="A0A6V4R855"/>
<reference evidence="2" key="1">
    <citation type="submission" date="2021-01" db="EMBL/GenBank/DDBJ databases">
        <authorList>
            <person name="Corre E."/>
            <person name="Pelletier E."/>
            <person name="Niang G."/>
            <person name="Scheremetjew M."/>
            <person name="Finn R."/>
            <person name="Kale V."/>
            <person name="Holt S."/>
            <person name="Cochrane G."/>
            <person name="Meng A."/>
            <person name="Brown T."/>
            <person name="Cohen L."/>
        </authorList>
    </citation>
    <scope>NUCLEOTIDE SEQUENCE</scope>
    <source>
        <strain evidence="2">UIO037</strain>
    </source>
</reference>
<feature type="chain" id="PRO_5030161085" description="Lipid-binding serum glycoprotein N-terminal domain-containing protein" evidence="1">
    <location>
        <begin position="25"/>
        <end position="207"/>
    </location>
</feature>
<dbReference type="EMBL" id="HBKO01036423">
    <property type="protein sequence ID" value="CAE2261466.1"/>
    <property type="molecule type" value="Transcribed_RNA"/>
</dbReference>
<sequence length="207" mass="21453">MEIWPPQACCMFALVVALASSAAAACGDDPTSISGWLCRIVVPLPAISISSGEIDVSVNDLHCGNMSVGNLSSAKITSQRADGPSYSLAVLGTSIYCTSPNVKFVRPIPLTTSMTISLMDVGFGSTIDVGLDNASHAVQSSRGTSASVGHIDVSVLHLPAWLLSPVVELFKSEISANLVTAFDNLVETNGSAVSIGLAVVHLGHWTQ</sequence>
<dbReference type="Gene3D" id="3.15.10.10">
    <property type="entry name" value="Bactericidal permeability-increasing protein, domain 1"/>
    <property type="match status" value="1"/>
</dbReference>
<gene>
    <name evidence="2" type="ORF">CPOL0286_LOCUS16638</name>
</gene>
<proteinExistence type="predicted"/>
<organism evidence="2">
    <name type="scientific">Prymnesium polylepis</name>
    <dbReference type="NCBI Taxonomy" id="72548"/>
    <lineage>
        <taxon>Eukaryota</taxon>
        <taxon>Haptista</taxon>
        <taxon>Haptophyta</taxon>
        <taxon>Prymnesiophyceae</taxon>
        <taxon>Prymnesiales</taxon>
        <taxon>Prymnesiaceae</taxon>
        <taxon>Prymnesium</taxon>
    </lineage>
</organism>
<name>A0A6V4R855_9EUKA</name>
<keyword evidence="1" id="KW-0732">Signal</keyword>
<evidence type="ECO:0000313" key="2">
    <source>
        <dbReference type="EMBL" id="CAE2261466.1"/>
    </source>
</evidence>
<evidence type="ECO:0008006" key="3">
    <source>
        <dbReference type="Google" id="ProtNLM"/>
    </source>
</evidence>
<protein>
    <recommendedName>
        <fullName evidence="3">Lipid-binding serum glycoprotein N-terminal domain-containing protein</fullName>
    </recommendedName>
</protein>
<evidence type="ECO:0000256" key="1">
    <source>
        <dbReference type="SAM" id="SignalP"/>
    </source>
</evidence>
<feature type="signal peptide" evidence="1">
    <location>
        <begin position="1"/>
        <end position="24"/>
    </location>
</feature>